<dbReference type="EMBL" id="LR785181">
    <property type="protein sequence ID" value="CAB3246104.1"/>
    <property type="molecule type" value="mRNA"/>
</dbReference>
<dbReference type="Pfam" id="PF02181">
    <property type="entry name" value="FH2"/>
    <property type="match status" value="1"/>
</dbReference>
<dbReference type="SUPFAM" id="SSF101447">
    <property type="entry name" value="Formin homology 2 domain (FH2 domain)"/>
    <property type="match status" value="1"/>
</dbReference>
<feature type="compositionally biased region" description="Polar residues" evidence="2">
    <location>
        <begin position="1148"/>
        <end position="1162"/>
    </location>
</feature>
<evidence type="ECO:0000256" key="2">
    <source>
        <dbReference type="SAM" id="MobiDB-lite"/>
    </source>
</evidence>
<feature type="region of interest" description="Disordered" evidence="2">
    <location>
        <begin position="621"/>
        <end position="650"/>
    </location>
</feature>
<accession>A0A6F9DDL8</accession>
<feature type="compositionally biased region" description="Basic and acidic residues" evidence="2">
    <location>
        <begin position="811"/>
        <end position="822"/>
    </location>
</feature>
<feature type="region of interest" description="Disordered" evidence="2">
    <location>
        <begin position="423"/>
        <end position="488"/>
    </location>
</feature>
<feature type="compositionally biased region" description="Low complexity" evidence="2">
    <location>
        <begin position="1108"/>
        <end position="1125"/>
    </location>
</feature>
<dbReference type="InterPro" id="IPR015425">
    <property type="entry name" value="FH2_Formin"/>
</dbReference>
<keyword evidence="1" id="KW-0175">Coiled coil</keyword>
<dbReference type="PANTHER" id="PTHR46345:SF8">
    <property type="entry name" value="FORMIN 3, ISOFORM B"/>
    <property type="match status" value="1"/>
</dbReference>
<feature type="compositionally biased region" description="Basic and acidic residues" evidence="2">
    <location>
        <begin position="533"/>
        <end position="575"/>
    </location>
</feature>
<evidence type="ECO:0000256" key="1">
    <source>
        <dbReference type="SAM" id="Coils"/>
    </source>
</evidence>
<feature type="compositionally biased region" description="Low complexity" evidence="2">
    <location>
        <begin position="686"/>
        <end position="700"/>
    </location>
</feature>
<organism evidence="4">
    <name type="scientific">Phallusia mammillata</name>
    <dbReference type="NCBI Taxonomy" id="59560"/>
    <lineage>
        <taxon>Eukaryota</taxon>
        <taxon>Metazoa</taxon>
        <taxon>Chordata</taxon>
        <taxon>Tunicata</taxon>
        <taxon>Ascidiacea</taxon>
        <taxon>Phlebobranchia</taxon>
        <taxon>Ascidiidae</taxon>
        <taxon>Phallusia</taxon>
    </lineage>
</organism>
<protein>
    <submittedName>
        <fullName evidence="4">FH2 domain-containing protein 1</fullName>
    </submittedName>
</protein>
<evidence type="ECO:0000259" key="3">
    <source>
        <dbReference type="PROSITE" id="PS51444"/>
    </source>
</evidence>
<feature type="compositionally biased region" description="Basic and acidic residues" evidence="2">
    <location>
        <begin position="469"/>
        <end position="488"/>
    </location>
</feature>
<feature type="coiled-coil region" evidence="1">
    <location>
        <begin position="304"/>
        <end position="371"/>
    </location>
</feature>
<feature type="region of interest" description="Disordered" evidence="2">
    <location>
        <begin position="686"/>
        <end position="1315"/>
    </location>
</feature>
<dbReference type="Gene3D" id="1.20.58.2220">
    <property type="entry name" value="Formin, FH2 domain"/>
    <property type="match status" value="1"/>
</dbReference>
<feature type="compositionally biased region" description="Polar residues" evidence="2">
    <location>
        <begin position="1269"/>
        <end position="1282"/>
    </location>
</feature>
<feature type="region of interest" description="Disordered" evidence="2">
    <location>
        <begin position="63"/>
        <end position="98"/>
    </location>
</feature>
<feature type="region of interest" description="Disordered" evidence="2">
    <location>
        <begin position="513"/>
        <end position="607"/>
    </location>
</feature>
<feature type="compositionally biased region" description="Polar residues" evidence="2">
    <location>
        <begin position="1175"/>
        <end position="1192"/>
    </location>
</feature>
<evidence type="ECO:0000313" key="4">
    <source>
        <dbReference type="EMBL" id="CAB3246104.1"/>
    </source>
</evidence>
<dbReference type="SMART" id="SM00498">
    <property type="entry name" value="FH2"/>
    <property type="match status" value="1"/>
</dbReference>
<reference evidence="4" key="1">
    <citation type="submission" date="2020-04" db="EMBL/GenBank/DDBJ databases">
        <authorList>
            <person name="Neveu A P."/>
        </authorList>
    </citation>
    <scope>NUCLEOTIDE SEQUENCE</scope>
    <source>
        <tissue evidence="4">Whole embryo</tissue>
    </source>
</reference>
<feature type="compositionally biased region" description="Basic and acidic residues" evidence="2">
    <location>
        <begin position="767"/>
        <end position="779"/>
    </location>
</feature>
<feature type="compositionally biased region" description="Low complexity" evidence="2">
    <location>
        <begin position="848"/>
        <end position="861"/>
    </location>
</feature>
<feature type="compositionally biased region" description="Polar residues" evidence="2">
    <location>
        <begin position="454"/>
        <end position="468"/>
    </location>
</feature>
<feature type="compositionally biased region" description="Low complexity" evidence="2">
    <location>
        <begin position="69"/>
        <end position="92"/>
    </location>
</feature>
<feature type="compositionally biased region" description="Polar residues" evidence="2">
    <location>
        <begin position="423"/>
        <end position="446"/>
    </location>
</feature>
<feature type="compositionally biased region" description="Polar residues" evidence="2">
    <location>
        <begin position="513"/>
        <end position="527"/>
    </location>
</feature>
<feature type="domain" description="FH2" evidence="3">
    <location>
        <begin position="7"/>
        <end position="418"/>
    </location>
</feature>
<feature type="compositionally biased region" description="Polar residues" evidence="2">
    <location>
        <begin position="744"/>
        <end position="761"/>
    </location>
</feature>
<feature type="compositionally biased region" description="Low complexity" evidence="2">
    <location>
        <begin position="1213"/>
        <end position="1240"/>
    </location>
</feature>
<feature type="compositionally biased region" description="Basic and acidic residues" evidence="2">
    <location>
        <begin position="1249"/>
        <end position="1260"/>
    </location>
</feature>
<proteinExistence type="evidence at transcript level"/>
<feature type="compositionally biased region" description="Polar residues" evidence="2">
    <location>
        <begin position="718"/>
        <end position="732"/>
    </location>
</feature>
<feature type="compositionally biased region" description="Polar residues" evidence="2">
    <location>
        <begin position="1128"/>
        <end position="1138"/>
    </location>
</feature>
<feature type="compositionally biased region" description="Polar residues" evidence="2">
    <location>
        <begin position="998"/>
        <end position="1044"/>
    </location>
</feature>
<name>A0A6F9DDL8_9ASCI</name>
<feature type="compositionally biased region" description="Polar residues" evidence="2">
    <location>
        <begin position="1060"/>
        <end position="1071"/>
    </location>
</feature>
<feature type="compositionally biased region" description="Basic and acidic residues" evidence="2">
    <location>
        <begin position="945"/>
        <end position="961"/>
    </location>
</feature>
<dbReference type="InterPro" id="IPR042201">
    <property type="entry name" value="FH2_Formin_sf"/>
</dbReference>
<sequence>MFGGRKTSNDTINRKKLKRLNWVKIPDIQIMGAEQENIWKEVQTENPIKVDFQAIEDLFAVQDRPSSASRRSPTQKLSSSSSASSLLDGRSSPNDVKTRKVSLLDSKRSLNVNIFLRQFKRSTAVLAESIKSCDVSFMNSDKLRALRKLLPDKHEIKTLLEYSGDVSLLDNAESFLRRVISIPHYHVRIDAMLLREEFDHAMSQVEHSIEILVQAIKEIRRCRALPAILHLVLQAGNYLNQGATFGNASGFRLASLQTLSDTKANKPGITLMHYVAMELNKSNPHMMSWVNEIPSVDNASRISEEELTEEIRNYRIRVTSLKNKVTIEVDSEFRDNVSQFLEEAENRLNLIRSAEENLSDSSKELATYLCERHEKFSLIECFQIVSVFRKKFKDVTEDNIKREAKKKSRQTTRVGQIRTQMISDRTTTSTDLKNPGNQTEVTQGQTELGKFKRSNTISTPHQRYQGLTRQDKVSDETTENRRSRLRKYDLSHIRRSSLAKPSPTEILKLYQQSTVSDDGSSNQQSIEETAEPPEERRQAWMQKKSSENLSDKDLNLTKSETVKTDSKPLIEEKVKPISADTLSIPTQRRRRTGSMRSRSLRNGLWDNYDGPDEDIIHHLSNHVSKDDDSGSVRSRHSSSSREDRERPSSVACDLDDDLESSLNRIMTGERERAFERTQLRRSYIRLGSLPSDGSDSDTGLIMTPSRIRRRLGQRRSSPLAQASDASISSGGVNSKKIEDFESDPFSSSVTQALEGESSNPAAASGVVDRDSKRHDDLRERIRRYKESTSSGEDLTSTSRRRSSNTSLTEYLLKRKESMDSRSDSSCSQPESLEPESQVNDAPKLPNQRPLRSGRSSLTRLSVMNETIEEQTVPLEEQAASVDKPAPTDNTDAKLKHASEGTVFEGTEDSKEDSKSSLATEEPQQEEVLVVALIGYEQTSAPLNDQEEKEKEEEMEREENKVKTAPNTTVMKKKTLKPPSTPSPTRRPKTPVLGRKQYDTSPAKSSTSVESSPDRQNAPKSRSQTPTSKTAQSKPTPTKTANKGPTVTGVKTFIKKLAYNSPKSNAKPPTSGTSGGVKSKPATIKPGLNAKTLANQGSVNAKKDKTPVKTSLAAKSAAKTTKPLPKGTRSPSPGINSTPVRIVPRPSTLHPSRQTPSKNSSLVSCKPASRLVSPVAQRTNRVATPSRDSNPVPKTSRKSATGLPPKNTKKAAGAKKPSAKSATVRTTPEPVSEPEPTVKVEIVPPSPDESVPHDSDNKENDASSLVDAAETQSVCSESSSNPIKETDLSDNQTPKKETLKPSHSGSSAPRSGVQLNRAARLRLSKKNMKKNSSNSAVFV</sequence>
<dbReference type="PROSITE" id="PS51444">
    <property type="entry name" value="FH2"/>
    <property type="match status" value="1"/>
</dbReference>
<gene>
    <name evidence="4" type="primary">Fhod1-002</name>
</gene>
<dbReference type="PANTHER" id="PTHR46345">
    <property type="entry name" value="INVERTED FORMIN-2"/>
    <property type="match status" value="1"/>
</dbReference>